<keyword evidence="14" id="KW-1185">Reference proteome</keyword>
<dbReference type="Proteomes" id="UP001202328">
    <property type="component" value="Unassembled WGS sequence"/>
</dbReference>
<keyword evidence="11" id="KW-0812">Transmembrane</keyword>
<evidence type="ECO:0000256" key="2">
    <source>
        <dbReference type="ARBA" id="ARBA00012815"/>
    </source>
</evidence>
<keyword evidence="8" id="KW-0030">Aminoacyl-tRNA synthetase</keyword>
<dbReference type="GO" id="GO:0005829">
    <property type="term" value="C:cytosol"/>
    <property type="evidence" value="ECO:0007669"/>
    <property type="project" value="TreeGrafter"/>
</dbReference>
<comment type="caution">
    <text evidence="13">The sequence shown here is derived from an EMBL/GenBank/DDBJ whole genome shotgun (WGS) entry which is preliminary data.</text>
</comment>
<dbReference type="Gene3D" id="1.20.200.10">
    <property type="entry name" value="Fumarase/aspartase (Central domain)"/>
    <property type="match status" value="1"/>
</dbReference>
<dbReference type="InterPro" id="IPR006195">
    <property type="entry name" value="aa-tRNA-synth_II"/>
</dbReference>
<dbReference type="AlphaFoldDB" id="A0AAD4RUW8"/>
<dbReference type="NCBIfam" id="TIGR00442">
    <property type="entry name" value="hisS"/>
    <property type="match status" value="1"/>
</dbReference>
<dbReference type="CDD" id="cd00859">
    <property type="entry name" value="HisRS_anticodon"/>
    <property type="match status" value="1"/>
</dbReference>
<keyword evidence="7" id="KW-0648">Protein biosynthesis</keyword>
<feature type="transmembrane region" description="Helical" evidence="11">
    <location>
        <begin position="899"/>
        <end position="918"/>
    </location>
</feature>
<dbReference type="FunFam" id="3.40.50.800:FF:000012">
    <property type="entry name" value="Histidine--tRNA ligase, cytoplasmic"/>
    <property type="match status" value="1"/>
</dbReference>
<evidence type="ECO:0000256" key="1">
    <source>
        <dbReference type="ARBA" id="ARBA00008226"/>
    </source>
</evidence>
<comment type="similarity">
    <text evidence="1">Belongs to the class-II aminoacyl-tRNA synthetase family.</text>
</comment>
<keyword evidence="11" id="KW-0472">Membrane</keyword>
<name>A0AAD4RUW8_9MAGN</name>
<evidence type="ECO:0000313" key="13">
    <source>
        <dbReference type="EMBL" id="KAI3833309.1"/>
    </source>
</evidence>
<dbReference type="GO" id="GO:0003723">
    <property type="term" value="F:RNA binding"/>
    <property type="evidence" value="ECO:0007669"/>
    <property type="project" value="TreeGrafter"/>
</dbReference>
<evidence type="ECO:0000256" key="11">
    <source>
        <dbReference type="SAM" id="Phobius"/>
    </source>
</evidence>
<dbReference type="GO" id="GO:0005524">
    <property type="term" value="F:ATP binding"/>
    <property type="evidence" value="ECO:0007669"/>
    <property type="project" value="UniProtKB-KW"/>
</dbReference>
<dbReference type="EC" id="6.1.1.21" evidence="2"/>
<gene>
    <name evidence="13" type="ORF">MKW98_006408</name>
</gene>
<dbReference type="Pfam" id="PF03129">
    <property type="entry name" value="HGTP_anticodon"/>
    <property type="match status" value="1"/>
</dbReference>
<evidence type="ECO:0000259" key="12">
    <source>
        <dbReference type="PROSITE" id="PS50862"/>
    </source>
</evidence>
<evidence type="ECO:0000256" key="8">
    <source>
        <dbReference type="ARBA" id="ARBA00023146"/>
    </source>
</evidence>
<evidence type="ECO:0000256" key="3">
    <source>
        <dbReference type="ARBA" id="ARBA00015302"/>
    </source>
</evidence>
<dbReference type="GO" id="GO:0004821">
    <property type="term" value="F:histidine-tRNA ligase activity"/>
    <property type="evidence" value="ECO:0007669"/>
    <property type="project" value="UniProtKB-EC"/>
</dbReference>
<dbReference type="GO" id="GO:0032543">
    <property type="term" value="P:mitochondrial translation"/>
    <property type="evidence" value="ECO:0007669"/>
    <property type="project" value="TreeGrafter"/>
</dbReference>
<accession>A0AAD4RUW8</accession>
<dbReference type="InterPro" id="IPR033656">
    <property type="entry name" value="HisRS_anticodon"/>
</dbReference>
<evidence type="ECO:0000256" key="4">
    <source>
        <dbReference type="ARBA" id="ARBA00022598"/>
    </source>
</evidence>
<protein>
    <recommendedName>
        <fullName evidence="3">Histidine--tRNA ligase, cytoplasmic</fullName>
        <ecNumber evidence="2">6.1.1.21</ecNumber>
    </recommendedName>
    <alternativeName>
        <fullName evidence="9">Histidyl-tRNA synthetase</fullName>
    </alternativeName>
</protein>
<organism evidence="13 14">
    <name type="scientific">Papaver atlanticum</name>
    <dbReference type="NCBI Taxonomy" id="357466"/>
    <lineage>
        <taxon>Eukaryota</taxon>
        <taxon>Viridiplantae</taxon>
        <taxon>Streptophyta</taxon>
        <taxon>Embryophyta</taxon>
        <taxon>Tracheophyta</taxon>
        <taxon>Spermatophyta</taxon>
        <taxon>Magnoliopsida</taxon>
        <taxon>Ranunculales</taxon>
        <taxon>Papaveraceae</taxon>
        <taxon>Papaveroideae</taxon>
        <taxon>Papaver</taxon>
    </lineage>
</organism>
<evidence type="ECO:0000256" key="6">
    <source>
        <dbReference type="ARBA" id="ARBA00022840"/>
    </source>
</evidence>
<dbReference type="SUPFAM" id="SSF52954">
    <property type="entry name" value="Class II aaRS ABD-related"/>
    <property type="match status" value="1"/>
</dbReference>
<evidence type="ECO:0000313" key="14">
    <source>
        <dbReference type="Proteomes" id="UP001202328"/>
    </source>
</evidence>
<dbReference type="EMBL" id="JAJJMB010017971">
    <property type="protein sequence ID" value="KAI3833309.1"/>
    <property type="molecule type" value="Genomic_DNA"/>
</dbReference>
<dbReference type="GO" id="GO:0005739">
    <property type="term" value="C:mitochondrion"/>
    <property type="evidence" value="ECO:0007669"/>
    <property type="project" value="TreeGrafter"/>
</dbReference>
<reference evidence="13" key="1">
    <citation type="submission" date="2022-04" db="EMBL/GenBank/DDBJ databases">
        <title>A functionally conserved STORR gene fusion in Papaver species that diverged 16.8 million years ago.</title>
        <authorList>
            <person name="Catania T."/>
        </authorList>
    </citation>
    <scope>NUCLEOTIDE SEQUENCE</scope>
    <source>
        <strain evidence="13">S-188037</strain>
    </source>
</reference>
<keyword evidence="11" id="KW-1133">Transmembrane helix</keyword>
<evidence type="ECO:0000256" key="5">
    <source>
        <dbReference type="ARBA" id="ARBA00022741"/>
    </source>
</evidence>
<dbReference type="PROSITE" id="PS50862">
    <property type="entry name" value="AA_TRNA_LIGASE_II"/>
    <property type="match status" value="1"/>
</dbReference>
<dbReference type="FunFam" id="3.30.930.10:FF:000061">
    <property type="entry name" value="Histidine--tRNA ligase, cytoplasmic"/>
    <property type="match status" value="1"/>
</dbReference>
<dbReference type="SUPFAM" id="SSF55681">
    <property type="entry name" value="Class II aaRS and biotin synthetases"/>
    <property type="match status" value="1"/>
</dbReference>
<evidence type="ECO:0000256" key="7">
    <source>
        <dbReference type="ARBA" id="ARBA00022917"/>
    </source>
</evidence>
<dbReference type="PANTHER" id="PTHR11476">
    <property type="entry name" value="HISTIDYL-TRNA SYNTHETASE"/>
    <property type="match status" value="1"/>
</dbReference>
<dbReference type="Gene3D" id="3.30.930.10">
    <property type="entry name" value="Bira Bifunctional Protein, Domain 2"/>
    <property type="match status" value="1"/>
</dbReference>
<proteinExistence type="inferred from homology"/>
<dbReference type="InterPro" id="IPR015807">
    <property type="entry name" value="His-tRNA-ligase"/>
</dbReference>
<dbReference type="Pfam" id="PF13393">
    <property type="entry name" value="tRNA-synt_His"/>
    <property type="match status" value="1"/>
</dbReference>
<dbReference type="InterPro" id="IPR041715">
    <property type="entry name" value="HisRS-like_core"/>
</dbReference>
<dbReference type="InterPro" id="IPR004154">
    <property type="entry name" value="Anticodon-bd"/>
</dbReference>
<dbReference type="PANTHER" id="PTHR11476:SF7">
    <property type="entry name" value="HISTIDINE--TRNA LIGASE"/>
    <property type="match status" value="1"/>
</dbReference>
<feature type="domain" description="Aminoacyl-transfer RNA synthetases class-II family profile" evidence="12">
    <location>
        <begin position="432"/>
        <end position="777"/>
    </location>
</feature>
<evidence type="ECO:0000256" key="10">
    <source>
        <dbReference type="ARBA" id="ARBA00047639"/>
    </source>
</evidence>
<sequence>MAMKRTTIGGKGSSLTSSSVYFIANGISQVNIDSSILEKLSSSESLPLSEKPLLNIPNPVRNLTVIEARACLVVLLNKLVITKTVIRSVLPVLITDTLNGEGGPFALESLDFGSALGILDSLCKVNGKRIEDVGVTGEEITVLEESCYALDGISALLDCCSSSLSTVADAVAALSCEASSADVSALINFLDSGDGFSDKDMVAVASDFKVLLTGSKLVGKNGSKAVSEIPEVHGSVREIVKQVHSTMRVKLNSSVGIDKDGKLSLSSALIYLGESSLCRAELVARYQDVDINSKVLEMTSTLKDVRNNISSEENSLGLFHEINRLVATVRNLLAWEGALAILSLDTIELKEKAREVQVVPSSVETKKRNANAEKKSQKQKKFVLGKGTAVIKQLLKNRLNSEGGDTIENLAVLNEWVRDLCLFFEPKDPELDTFLKKLKEIVEGNESRRLPKFPKGTRDFGEEKYAIRDKALKIIEGVFKKHGATGLRTPVFELRETLMGKYGEDSKLVYDLADQGGERCSLRYDLTVPFARYVAMNGITSIKRYQIDPVYRRENTSKGRHREFYQCDFDIAIAGPYERMAPDFEVIKVLTELLDELNIGKYEIKLSHRKLLDGMLEICGIPPEKFRTICSSIDKLDKKTFEQIKIEMVEEKGLTAEVADKICTLVQKRGPPLELLSELKQDSQFVENNGSALKDLYILFEALEQSECIHRVVFDLSLARGLDYYTGVIFEAIYKGSTQVGSIGAGGRYDNLVGMFCNKQVPAVGVSLGIERVYEIMEDQQLEKDGNQFRATETEVLVSIYEEGTLSQAAKLVNKLWGANIKAEFMVHKKLTKHTDRAKKSRIPLMVIVGDRERSANQVRIKDMQNNKEDLVDRDSVAKEVQWRLKPTERIWLTRATQWVTMIFVFLCVFCLLFLDYFL</sequence>
<keyword evidence="5" id="KW-0547">Nucleotide-binding</keyword>
<keyword evidence="6" id="KW-0067">ATP-binding</keyword>
<dbReference type="InterPro" id="IPR045864">
    <property type="entry name" value="aa-tRNA-synth_II/BPL/LPL"/>
</dbReference>
<dbReference type="InterPro" id="IPR036621">
    <property type="entry name" value="Anticodon-bd_dom_sf"/>
</dbReference>
<comment type="catalytic activity">
    <reaction evidence="10">
        <text>tRNA(His) + L-histidine + ATP = L-histidyl-tRNA(His) + AMP + diphosphate + H(+)</text>
        <dbReference type="Rhea" id="RHEA:17313"/>
        <dbReference type="Rhea" id="RHEA-COMP:9665"/>
        <dbReference type="Rhea" id="RHEA-COMP:9689"/>
        <dbReference type="ChEBI" id="CHEBI:15378"/>
        <dbReference type="ChEBI" id="CHEBI:30616"/>
        <dbReference type="ChEBI" id="CHEBI:33019"/>
        <dbReference type="ChEBI" id="CHEBI:57595"/>
        <dbReference type="ChEBI" id="CHEBI:78442"/>
        <dbReference type="ChEBI" id="CHEBI:78527"/>
        <dbReference type="ChEBI" id="CHEBI:456215"/>
        <dbReference type="EC" id="6.1.1.21"/>
    </reaction>
</comment>
<dbReference type="Gene3D" id="3.40.50.800">
    <property type="entry name" value="Anticodon-binding domain"/>
    <property type="match status" value="1"/>
</dbReference>
<dbReference type="GO" id="GO:0006427">
    <property type="term" value="P:histidyl-tRNA aminoacylation"/>
    <property type="evidence" value="ECO:0007669"/>
    <property type="project" value="InterPro"/>
</dbReference>
<evidence type="ECO:0000256" key="9">
    <source>
        <dbReference type="ARBA" id="ARBA00030619"/>
    </source>
</evidence>
<keyword evidence="4" id="KW-0436">Ligase</keyword>
<dbReference type="CDD" id="cd00773">
    <property type="entry name" value="HisRS-like_core"/>
    <property type="match status" value="1"/>
</dbReference>